<dbReference type="Proteomes" id="UP000272528">
    <property type="component" value="Chromosome"/>
</dbReference>
<dbReference type="EMBL" id="CP034437">
    <property type="protein sequence ID" value="AZN43358.1"/>
    <property type="molecule type" value="Genomic_DNA"/>
</dbReference>
<accession>A0A3S9ACB6</accession>
<keyword evidence="3" id="KW-1185">Reference proteome</keyword>
<dbReference type="SMART" id="SM00710">
    <property type="entry name" value="PbH1"/>
    <property type="match status" value="9"/>
</dbReference>
<reference evidence="3" key="1">
    <citation type="submission" date="2018-12" db="EMBL/GenBank/DDBJ databases">
        <title>Genome sequence of Peanibacillus sp.</title>
        <authorList>
            <person name="Subramani G."/>
            <person name="Srinivasan S."/>
            <person name="Kim M.K."/>
        </authorList>
    </citation>
    <scope>NUCLEOTIDE SEQUENCE [LARGE SCALE GENOMIC DNA]</scope>
    <source>
        <strain evidence="3">18JY67-1</strain>
    </source>
</reference>
<dbReference type="SUPFAM" id="SSF51126">
    <property type="entry name" value="Pectin lyase-like"/>
    <property type="match status" value="2"/>
</dbReference>
<dbReference type="InterPro" id="IPR006626">
    <property type="entry name" value="PbH1"/>
</dbReference>
<protein>
    <recommendedName>
        <fullName evidence="1">Rhamnogalacturonase A/B/Epimerase-like pectate lyase domain-containing protein</fullName>
    </recommendedName>
</protein>
<dbReference type="AlphaFoldDB" id="A0A3S9ACB6"/>
<dbReference type="KEGG" id="palb:EJC50_29455"/>
<feature type="domain" description="Rhamnogalacturonase A/B/Epimerase-like pectate lyase" evidence="1">
    <location>
        <begin position="27"/>
        <end position="255"/>
    </location>
</feature>
<organism evidence="2 3">
    <name type="scientific">Paenibacillus albus</name>
    <dbReference type="NCBI Taxonomy" id="2495582"/>
    <lineage>
        <taxon>Bacteria</taxon>
        <taxon>Bacillati</taxon>
        <taxon>Bacillota</taxon>
        <taxon>Bacilli</taxon>
        <taxon>Bacillales</taxon>
        <taxon>Paenibacillaceae</taxon>
        <taxon>Paenibacillus</taxon>
    </lineage>
</organism>
<gene>
    <name evidence="2" type="ORF">EJC50_29455</name>
</gene>
<evidence type="ECO:0000313" key="2">
    <source>
        <dbReference type="EMBL" id="AZN43358.1"/>
    </source>
</evidence>
<dbReference type="InterPro" id="IPR011050">
    <property type="entry name" value="Pectin_lyase_fold/virulence"/>
</dbReference>
<evidence type="ECO:0000313" key="3">
    <source>
        <dbReference type="Proteomes" id="UP000272528"/>
    </source>
</evidence>
<name>A0A3S9ACB6_9BACL</name>
<dbReference type="Pfam" id="PF12708">
    <property type="entry name" value="Pect-lyase_RHGA_epim"/>
    <property type="match status" value="1"/>
</dbReference>
<dbReference type="InterPro" id="IPR024535">
    <property type="entry name" value="RHGA/B-epi-like_pectate_lyase"/>
</dbReference>
<sequence length="528" mass="55856">MSMTKIELSAQQLVAAANNKKIWGDLIVNVLDYKVAGDGKKDDTAALQSLINSVTSGTTIVFPPGRYKISAPIVWGNKTLHLFSWGDAVIVEGIPLNAPMIQMTNANNSTVFGLTCEGAETLAGFAGADAKHYAFIKVITSANVTLTQLFIKNKTYGIYLDTCYKCEVDGITLEGFLVTGSLAENGANYSSGANIKGGEHNIISNLTAKNMGSGVLAGGDGRYHMIENIYLENIRDNGIYISSGEACKIAKVHVTSAPNNAGVKARGSKHVVRGCTVKNAFVGYALTGNGLTVDSLGYNGYGSICEGNTAENCSRMGLEINSQDGFFPRDFKVLNNNFINCGEAGTTYAPIKVVQGSGHQIKGNLIDGSPSDFGILINGAVGDRSKKLDVSKNVIRGNAATPKNGIRLLYVDGSTIAENNFENLLTNGVDCRFVDNSLIDGNVYLTSLVVSLSTSFQSNSNIVCNNIGSNVGMDFTKNIAHGNIPTSKNYHSSIVAAPYAIGQKALVSGVIYEAVGTGSTADWKQITN</sequence>
<dbReference type="OrthoDB" id="6502305at2"/>
<dbReference type="InterPro" id="IPR012334">
    <property type="entry name" value="Pectin_lyas_fold"/>
</dbReference>
<dbReference type="Gene3D" id="2.160.20.10">
    <property type="entry name" value="Single-stranded right-handed beta-helix, Pectin lyase-like"/>
    <property type="match status" value="1"/>
</dbReference>
<proteinExistence type="predicted"/>
<evidence type="ECO:0000259" key="1">
    <source>
        <dbReference type="Pfam" id="PF12708"/>
    </source>
</evidence>